<proteinExistence type="predicted"/>
<dbReference type="Proteomes" id="UP000656319">
    <property type="component" value="Unassembled WGS sequence"/>
</dbReference>
<feature type="region of interest" description="Disordered" evidence="1">
    <location>
        <begin position="1"/>
        <end position="23"/>
    </location>
</feature>
<dbReference type="PANTHER" id="PTHR43143">
    <property type="entry name" value="METALLOPHOSPHOESTERASE, CALCINEURIN SUPERFAMILY"/>
    <property type="match status" value="1"/>
</dbReference>
<dbReference type="PANTHER" id="PTHR43143:SF1">
    <property type="entry name" value="SERINE_THREONINE-PROTEIN PHOSPHATASE CPPED1"/>
    <property type="match status" value="1"/>
</dbReference>
<feature type="compositionally biased region" description="Pro residues" evidence="1">
    <location>
        <begin position="12"/>
        <end position="21"/>
    </location>
</feature>
<sequence>MSTNSNTTANPAPVPSPAPPPDPKKLQTRLLNAVKAIQASSTVPQGQKNMVGQLLNEANSQATDLLNGDTTASPVHHVLANVKSLLNNATVLTTPDDHQLVVSSVTDEGDLVGNEKYESLDVGWAEAAACWLEHIPAQKKAPFSNAPQTITISDDVSIAIVGDWGTGVSYRTDGQRAPAGKVADQIRNLNPTYTIHLGDVYYAGTFVEENNNFLAVWPPGSAGSFALNANHDMYSGGQNYFTDTLGNASFDAQKGCSYFALQNKNWLIIGLDTAYYADQMQLYQNGKLDSQQCAFLQATLDSAPGSRIILLTHHNGLTTDGTMQCDFWPQQIAPLLGDREVWWYWGHQHAGAVYTDRGNVHPRCCGHGAIPAGAPPLLASSTEAIWHENRKAPDPLYQNRVYNGFVFLTLSGDSPLNEVFIDEDGTQAYPPPPQ</sequence>
<dbReference type="InterPro" id="IPR029052">
    <property type="entry name" value="Metallo-depent_PP-like"/>
</dbReference>
<accession>A0ABM8P3R0</accession>
<gene>
    <name evidence="2" type="ORF">LMG27952_05884</name>
</gene>
<dbReference type="Gene3D" id="3.60.21.10">
    <property type="match status" value="1"/>
</dbReference>
<keyword evidence="3" id="KW-1185">Reference proteome</keyword>
<name>A0ABM8P3R0_9BURK</name>
<evidence type="ECO:0000256" key="1">
    <source>
        <dbReference type="SAM" id="MobiDB-lite"/>
    </source>
</evidence>
<dbReference type="RefSeq" id="WP_201699414.1">
    <property type="nucleotide sequence ID" value="NZ_CAJHCQ010000019.1"/>
</dbReference>
<dbReference type="EMBL" id="CAJHCQ010000019">
    <property type="protein sequence ID" value="CAD6555648.1"/>
    <property type="molecule type" value="Genomic_DNA"/>
</dbReference>
<dbReference type="SUPFAM" id="SSF56300">
    <property type="entry name" value="Metallo-dependent phosphatases"/>
    <property type="match status" value="1"/>
</dbReference>
<protein>
    <recommendedName>
        <fullName evidence="4">Calcineurin-like phosphoesterase domain-containing protein</fullName>
    </recommendedName>
</protein>
<dbReference type="InterPro" id="IPR051918">
    <property type="entry name" value="STPP_CPPED1"/>
</dbReference>
<evidence type="ECO:0000313" key="3">
    <source>
        <dbReference type="Proteomes" id="UP000656319"/>
    </source>
</evidence>
<evidence type="ECO:0008006" key="4">
    <source>
        <dbReference type="Google" id="ProtNLM"/>
    </source>
</evidence>
<organism evidence="2 3">
    <name type="scientific">Paraburkholderia hiiakae</name>
    <dbReference type="NCBI Taxonomy" id="1081782"/>
    <lineage>
        <taxon>Bacteria</taxon>
        <taxon>Pseudomonadati</taxon>
        <taxon>Pseudomonadota</taxon>
        <taxon>Betaproteobacteria</taxon>
        <taxon>Burkholderiales</taxon>
        <taxon>Burkholderiaceae</taxon>
        <taxon>Paraburkholderia</taxon>
    </lineage>
</organism>
<reference evidence="2 3" key="1">
    <citation type="submission" date="2020-10" db="EMBL/GenBank/DDBJ databases">
        <authorList>
            <person name="Peeters C."/>
        </authorList>
    </citation>
    <scope>NUCLEOTIDE SEQUENCE [LARGE SCALE GENOMIC DNA]</scope>
    <source>
        <strain evidence="2 3">LMG 27952</strain>
    </source>
</reference>
<comment type="caution">
    <text evidence="2">The sequence shown here is derived from an EMBL/GenBank/DDBJ whole genome shotgun (WGS) entry which is preliminary data.</text>
</comment>
<evidence type="ECO:0000313" key="2">
    <source>
        <dbReference type="EMBL" id="CAD6555648.1"/>
    </source>
</evidence>